<keyword evidence="6" id="KW-0378">Hydrolase</keyword>
<evidence type="ECO:0000256" key="2">
    <source>
        <dbReference type="ARBA" id="ARBA00022669"/>
    </source>
</evidence>
<proteinExistence type="inferred from homology"/>
<dbReference type="InterPro" id="IPR036508">
    <property type="entry name" value="Chitin-bd_dom_sf"/>
</dbReference>
<dbReference type="GO" id="GO:0008843">
    <property type="term" value="F:endochitinase activity"/>
    <property type="evidence" value="ECO:0007669"/>
    <property type="project" value="UniProtKB-EC"/>
</dbReference>
<keyword evidence="6" id="KW-0326">Glycosidase</keyword>
<evidence type="ECO:0000259" key="5">
    <source>
        <dbReference type="PROSITE" id="PS51910"/>
    </source>
</evidence>
<dbReference type="Pfam" id="PF01607">
    <property type="entry name" value="CBM_14"/>
    <property type="match status" value="1"/>
</dbReference>
<gene>
    <name evidence="6" type="ORF">MGAL_10B063734</name>
</gene>
<dbReference type="InterPro" id="IPR002557">
    <property type="entry name" value="Chitin-bd_dom"/>
</dbReference>
<feature type="region of interest" description="Disordered" evidence="4">
    <location>
        <begin position="301"/>
        <end position="342"/>
    </location>
</feature>
<accession>A0A8B6EWU9</accession>
<dbReference type="InterPro" id="IPR029070">
    <property type="entry name" value="Chitinase_insertion_sf"/>
</dbReference>
<dbReference type="Gene3D" id="3.10.50.10">
    <property type="match status" value="1"/>
</dbReference>
<dbReference type="GO" id="GO:0005576">
    <property type="term" value="C:extracellular region"/>
    <property type="evidence" value="ECO:0007669"/>
    <property type="project" value="InterPro"/>
</dbReference>
<evidence type="ECO:0000313" key="7">
    <source>
        <dbReference type="Proteomes" id="UP000596742"/>
    </source>
</evidence>
<comment type="similarity">
    <text evidence="1">Belongs to the glycosyl hydrolase 18 family. Chitinase class II subfamily.</text>
</comment>
<dbReference type="InterPro" id="IPR011583">
    <property type="entry name" value="Chitinase_II/V-like_cat"/>
</dbReference>
<organism evidence="6 7">
    <name type="scientific">Mytilus galloprovincialis</name>
    <name type="common">Mediterranean mussel</name>
    <dbReference type="NCBI Taxonomy" id="29158"/>
    <lineage>
        <taxon>Eukaryota</taxon>
        <taxon>Metazoa</taxon>
        <taxon>Spiralia</taxon>
        <taxon>Lophotrochozoa</taxon>
        <taxon>Mollusca</taxon>
        <taxon>Bivalvia</taxon>
        <taxon>Autobranchia</taxon>
        <taxon>Pteriomorphia</taxon>
        <taxon>Mytilida</taxon>
        <taxon>Mytiloidea</taxon>
        <taxon>Mytilidae</taxon>
        <taxon>Mytilinae</taxon>
        <taxon>Mytilus</taxon>
    </lineage>
</organism>
<dbReference type="SMART" id="SM00636">
    <property type="entry name" value="Glyco_18"/>
    <property type="match status" value="1"/>
</dbReference>
<dbReference type="Pfam" id="PF00704">
    <property type="entry name" value="Glyco_hydro_18"/>
    <property type="match status" value="1"/>
</dbReference>
<dbReference type="SUPFAM" id="SSF57625">
    <property type="entry name" value="Invertebrate chitin-binding proteins"/>
    <property type="match status" value="1"/>
</dbReference>
<name>A0A8B6EWU9_MYTGA</name>
<dbReference type="InterPro" id="IPR017853">
    <property type="entry name" value="GH"/>
</dbReference>
<evidence type="ECO:0000313" key="6">
    <source>
        <dbReference type="EMBL" id="VDI39863.1"/>
    </source>
</evidence>
<dbReference type="AlphaFoldDB" id="A0A8B6EWU9"/>
<comment type="caution">
    <text evidence="6">The sequence shown here is derived from an EMBL/GenBank/DDBJ whole genome shotgun (WGS) entry which is preliminary data.</text>
</comment>
<keyword evidence="3" id="KW-1015">Disulfide bond</keyword>
<keyword evidence="7" id="KW-1185">Reference proteome</keyword>
<dbReference type="InterPro" id="IPR001223">
    <property type="entry name" value="Glyco_hydro18_cat"/>
</dbReference>
<reference evidence="6" key="1">
    <citation type="submission" date="2018-11" db="EMBL/GenBank/DDBJ databases">
        <authorList>
            <person name="Alioto T."/>
            <person name="Alioto T."/>
        </authorList>
    </citation>
    <scope>NUCLEOTIDE SEQUENCE</scope>
</reference>
<dbReference type="OrthoDB" id="76388at2759"/>
<dbReference type="PROSITE" id="PS51910">
    <property type="entry name" value="GH18_2"/>
    <property type="match status" value="1"/>
</dbReference>
<evidence type="ECO:0000256" key="4">
    <source>
        <dbReference type="SAM" id="MobiDB-lite"/>
    </source>
</evidence>
<dbReference type="InterPro" id="IPR050314">
    <property type="entry name" value="Glycosyl_Hydrlase_18"/>
</dbReference>
<dbReference type="Gene3D" id="3.20.20.80">
    <property type="entry name" value="Glycosidases"/>
    <property type="match status" value="1"/>
</dbReference>
<feature type="compositionally biased region" description="Low complexity" evidence="4">
    <location>
        <begin position="309"/>
        <end position="337"/>
    </location>
</feature>
<sequence length="423" mass="47645">MGKPDLKILLGINSEMVDPFSQMAQTGEAMEEFIVNVLLFVRKYDFDGIDLMFDFQGSHGNKVKFTDLIKSIRKIFDMDTTIMSRRPLIISARVPPFEVDVISRYDVASLSQYLNFVNLAAFNFNRDYKNTIVHGSALDADTMNSFTNNLNVKSSINVWLNAGLPRNKLVVGIPAYGNTYETSPGTHMVGAYAFGLGNEGQWSLQQGKLAYYEVCMNIGSYWTQVMDTTQGVPHAYYYNQWVGYDDTSSVQRKVEYILQENLLGVMIDDLGMDDFADNCGDGKFPLLSKINDVVSTAPTPIRPTVGPFTARPTTTKATTTTTRTTTTHRPTTTTPRKTTPRKTTTKTATTTMDQLSVKCGLDGPTPCRHGGFYADTCDKNVYYQCLHGRPVKQRCNWILVWNQAGKRCDWAKTFKRIIYHKRI</sequence>
<dbReference type="EC" id="3.2.1.14" evidence="6"/>
<keyword evidence="2" id="KW-0147">Chitin-binding</keyword>
<dbReference type="GO" id="GO:0005975">
    <property type="term" value="P:carbohydrate metabolic process"/>
    <property type="evidence" value="ECO:0007669"/>
    <property type="project" value="InterPro"/>
</dbReference>
<protein>
    <submittedName>
        <fullName evidence="6">Chitinase</fullName>
        <ecNumber evidence="6">3.2.1.14</ecNumber>
    </submittedName>
</protein>
<dbReference type="Proteomes" id="UP000596742">
    <property type="component" value="Unassembled WGS sequence"/>
</dbReference>
<dbReference type="SUPFAM" id="SSF54556">
    <property type="entry name" value="Chitinase insertion domain"/>
    <property type="match status" value="1"/>
</dbReference>
<dbReference type="EMBL" id="UYJE01005735">
    <property type="protein sequence ID" value="VDI39863.1"/>
    <property type="molecule type" value="Genomic_DNA"/>
</dbReference>
<dbReference type="PANTHER" id="PTHR11177:SF317">
    <property type="entry name" value="CHITINASE 12-RELATED"/>
    <property type="match status" value="1"/>
</dbReference>
<dbReference type="PANTHER" id="PTHR11177">
    <property type="entry name" value="CHITINASE"/>
    <property type="match status" value="1"/>
</dbReference>
<feature type="domain" description="GH18" evidence="5">
    <location>
        <begin position="1"/>
        <end position="297"/>
    </location>
</feature>
<evidence type="ECO:0000256" key="3">
    <source>
        <dbReference type="ARBA" id="ARBA00023157"/>
    </source>
</evidence>
<dbReference type="GO" id="GO:0006032">
    <property type="term" value="P:chitin catabolic process"/>
    <property type="evidence" value="ECO:0007669"/>
    <property type="project" value="TreeGrafter"/>
</dbReference>
<dbReference type="Gene3D" id="2.170.140.10">
    <property type="entry name" value="Chitin binding domain"/>
    <property type="match status" value="1"/>
</dbReference>
<dbReference type="FunFam" id="3.10.50.10:FF:000001">
    <property type="entry name" value="Chitinase 3-like 1"/>
    <property type="match status" value="1"/>
</dbReference>
<evidence type="ECO:0000256" key="1">
    <source>
        <dbReference type="ARBA" id="ARBA00009121"/>
    </source>
</evidence>
<dbReference type="GO" id="GO:0008061">
    <property type="term" value="F:chitin binding"/>
    <property type="evidence" value="ECO:0007669"/>
    <property type="project" value="UniProtKB-KW"/>
</dbReference>
<dbReference type="SMART" id="SM00494">
    <property type="entry name" value="ChtBD2"/>
    <property type="match status" value="1"/>
</dbReference>
<dbReference type="SUPFAM" id="SSF51445">
    <property type="entry name" value="(Trans)glycosidases"/>
    <property type="match status" value="1"/>
</dbReference>